<proteinExistence type="predicted"/>
<dbReference type="Proteomes" id="UP000046395">
    <property type="component" value="Unassembled WGS sequence"/>
</dbReference>
<feature type="region of interest" description="Disordered" evidence="1">
    <location>
        <begin position="49"/>
        <end position="70"/>
    </location>
</feature>
<dbReference type="WBParaSite" id="TMUE_3000010994.1">
    <property type="protein sequence ID" value="TMUE_3000010994.1"/>
    <property type="gene ID" value="WBGene00301126"/>
</dbReference>
<sequence length="151" mass="16585">MRKVVPALAGALSRGQGRPNRIATWSIDRERGRQGPKWENPLLQQKGRCRKDCRPTGRAKRTATVVPAGKATSNIRHFTTAKSAPEAAAAAEVAEGRAERTTRAPHVCPAERFVRPRPCAAESANRQSRGRHPSFSLGRKYTTAEISETFN</sequence>
<evidence type="ECO:0000256" key="1">
    <source>
        <dbReference type="SAM" id="MobiDB-lite"/>
    </source>
</evidence>
<keyword evidence="2" id="KW-1185">Reference proteome</keyword>
<protein>
    <submittedName>
        <fullName evidence="3">Uncharacterized protein</fullName>
    </submittedName>
</protein>
<dbReference type="AlphaFoldDB" id="A0A5S6QV38"/>
<accession>A0A5S6QV38</accession>
<organism evidence="2 3">
    <name type="scientific">Trichuris muris</name>
    <name type="common">Mouse whipworm</name>
    <dbReference type="NCBI Taxonomy" id="70415"/>
    <lineage>
        <taxon>Eukaryota</taxon>
        <taxon>Metazoa</taxon>
        <taxon>Ecdysozoa</taxon>
        <taxon>Nematoda</taxon>
        <taxon>Enoplea</taxon>
        <taxon>Dorylaimia</taxon>
        <taxon>Trichinellida</taxon>
        <taxon>Trichuridae</taxon>
        <taxon>Trichuris</taxon>
    </lineage>
</organism>
<evidence type="ECO:0000313" key="3">
    <source>
        <dbReference type="WBParaSite" id="TMUE_3000010994.1"/>
    </source>
</evidence>
<evidence type="ECO:0000313" key="2">
    <source>
        <dbReference type="Proteomes" id="UP000046395"/>
    </source>
</evidence>
<reference evidence="3" key="1">
    <citation type="submission" date="2019-12" db="UniProtKB">
        <authorList>
            <consortium name="WormBaseParasite"/>
        </authorList>
    </citation>
    <scope>IDENTIFICATION</scope>
</reference>
<name>A0A5S6QV38_TRIMR</name>